<dbReference type="GO" id="GO:0006275">
    <property type="term" value="P:regulation of DNA replication"/>
    <property type="evidence" value="ECO:0007669"/>
    <property type="project" value="InterPro"/>
</dbReference>
<keyword evidence="7" id="KW-1185">Reference proteome</keyword>
<dbReference type="InterPro" id="IPR001841">
    <property type="entry name" value="Znf_RING"/>
</dbReference>
<evidence type="ECO:0000256" key="2">
    <source>
        <dbReference type="ARBA" id="ARBA00022833"/>
    </source>
</evidence>
<dbReference type="Proteomes" id="UP000085678">
    <property type="component" value="Unplaced"/>
</dbReference>
<dbReference type="PROSITE" id="PS50089">
    <property type="entry name" value="ZF_RING_2"/>
    <property type="match status" value="1"/>
</dbReference>
<feature type="region of interest" description="Disordered" evidence="5">
    <location>
        <begin position="352"/>
        <end position="378"/>
    </location>
</feature>
<accession>A0A1S3HGA2</accession>
<dbReference type="InParanoid" id="A0A1S3HGA2"/>
<dbReference type="PANTHER" id="PTHR14609">
    <property type="entry name" value="RING FINGER PROTEIN 219"/>
    <property type="match status" value="1"/>
</dbReference>
<dbReference type="GO" id="GO:0006513">
    <property type="term" value="P:protein monoubiquitination"/>
    <property type="evidence" value="ECO:0007669"/>
    <property type="project" value="InterPro"/>
</dbReference>
<dbReference type="KEGG" id="lak:106154642"/>
<proteinExistence type="predicted"/>
<gene>
    <name evidence="8" type="primary">LOC106154642</name>
</gene>
<evidence type="ECO:0000313" key="7">
    <source>
        <dbReference type="Proteomes" id="UP000085678"/>
    </source>
</evidence>
<feature type="coiled-coil region" evidence="4">
    <location>
        <begin position="92"/>
        <end position="126"/>
    </location>
</feature>
<dbReference type="PANTHER" id="PTHR14609:SF1">
    <property type="entry name" value="ORC UBIQUITIN LIGASE 1"/>
    <property type="match status" value="1"/>
</dbReference>
<evidence type="ECO:0000256" key="3">
    <source>
        <dbReference type="PROSITE-ProRule" id="PRU00175"/>
    </source>
</evidence>
<feature type="domain" description="RING-type" evidence="6">
    <location>
        <begin position="21"/>
        <end position="59"/>
    </location>
</feature>
<dbReference type="AlphaFoldDB" id="A0A1S3HGA2"/>
<feature type="compositionally biased region" description="Low complexity" evidence="5">
    <location>
        <begin position="368"/>
        <end position="378"/>
    </location>
</feature>
<organism evidence="7 8">
    <name type="scientific">Lingula anatina</name>
    <name type="common">Brachiopod</name>
    <name type="synonym">Lingula unguis</name>
    <dbReference type="NCBI Taxonomy" id="7574"/>
    <lineage>
        <taxon>Eukaryota</taxon>
        <taxon>Metazoa</taxon>
        <taxon>Spiralia</taxon>
        <taxon>Lophotrochozoa</taxon>
        <taxon>Brachiopoda</taxon>
        <taxon>Linguliformea</taxon>
        <taxon>Lingulata</taxon>
        <taxon>Lingulida</taxon>
        <taxon>Linguloidea</taxon>
        <taxon>Lingulidae</taxon>
        <taxon>Lingula</taxon>
    </lineage>
</organism>
<dbReference type="InterPro" id="IPR039209">
    <property type="entry name" value="OBI1"/>
</dbReference>
<feature type="region of interest" description="Disordered" evidence="5">
    <location>
        <begin position="651"/>
        <end position="735"/>
    </location>
</feature>
<evidence type="ECO:0000256" key="5">
    <source>
        <dbReference type="SAM" id="MobiDB-lite"/>
    </source>
</evidence>
<sequence length="813" mass="90354">MAERNEIGRSATIAFTLPLSCFICLGKVKEPTVCPNNHAFCSTCMEVWLERNNQCPSCRVPITSANPCRKVIGGLNQGEKPEESFSNPELRKARLDMLFRDYEAEIEHLQTQVKDYKTENTTLRDKLTHSDGTCLTCGGLEKGDVVTTVMDKKVDKLMLLTGKLQEATGLYEKVNQDMKKQKKANEKLRDENLKLVRENQNLRQCLVTRSPHKYGRYTVAALESKVEAYEKEIKQLQKALNRSDVYTESLEKEIELLKKGGANISKNQINIPKSSLNSNLSDLGDNCVAVDYATLPVRASAVPIKDDTVGAHYFDRERKAGLADQTRPSSVSNNKGESSSLSYLWKSIESEEENAEHSPSSSFQFEAPSPLTPSSPLSRLCIDKAATPTGTHSSQESGRRTVIERNFTENQPDGNSAKKKLKFETEKEFDTSKRPQVMPSTSKGADVTSISVKTNLGNFLPYSKAGSGCKTAYHIDQESKVTVSRPETGTKQESCLVGAKNRLSVGHSDNKEKNSISTKNLTSGQVKQFRNAEPFDFRVPTKANVPKSSNLNQPIERRQLENHFDETLDTTVAIQNEVADLDITLTPDLTDCLKLLKKAERNIQNVNPIKVDTNATNSKPASTAHNEAYYKTSQPISKSSFSSSQTYKQKLYNERNRPKSETACTKVSDVSDMEVTPSSSTDRLEIRDGGDPVYRPGSKMEGSAIRSSRPLSRQRSDVPVGENSSNTVEKEMETGTSSEFLCQILEYGKPNTYREPHSHVRKSTGKAVKNVDGAEDVDKILFNSRLLQEERKRSLTGIDPVKSSPSKSKKPNA</sequence>
<dbReference type="RefSeq" id="XP_013384511.1">
    <property type="nucleotide sequence ID" value="XM_013529057.1"/>
</dbReference>
<evidence type="ECO:0000259" key="6">
    <source>
        <dbReference type="PROSITE" id="PS50089"/>
    </source>
</evidence>
<evidence type="ECO:0000313" key="8">
    <source>
        <dbReference type="RefSeq" id="XP_013384511.1"/>
    </source>
</evidence>
<dbReference type="Pfam" id="PF13920">
    <property type="entry name" value="zf-C3HC4_3"/>
    <property type="match status" value="1"/>
</dbReference>
<dbReference type="GO" id="GO:0004842">
    <property type="term" value="F:ubiquitin-protein transferase activity"/>
    <property type="evidence" value="ECO:0007669"/>
    <property type="project" value="InterPro"/>
</dbReference>
<dbReference type="CDD" id="cd16562">
    <property type="entry name" value="RING-HC_RNF219"/>
    <property type="match status" value="1"/>
</dbReference>
<dbReference type="Gene3D" id="3.30.40.10">
    <property type="entry name" value="Zinc/RING finger domain, C3HC4 (zinc finger)"/>
    <property type="match status" value="1"/>
</dbReference>
<evidence type="ECO:0000256" key="4">
    <source>
        <dbReference type="SAM" id="Coils"/>
    </source>
</evidence>
<protein>
    <submittedName>
        <fullName evidence="8">Uncharacterized protein LOC106154642</fullName>
    </submittedName>
</protein>
<dbReference type="SMART" id="SM00184">
    <property type="entry name" value="RING"/>
    <property type="match status" value="1"/>
</dbReference>
<feature type="region of interest" description="Disordered" evidence="5">
    <location>
        <begin position="425"/>
        <end position="444"/>
    </location>
</feature>
<reference evidence="8" key="1">
    <citation type="submission" date="2025-08" db="UniProtKB">
        <authorList>
            <consortium name="RefSeq"/>
        </authorList>
    </citation>
    <scope>IDENTIFICATION</scope>
    <source>
        <tissue evidence="8">Gonads</tissue>
    </source>
</reference>
<dbReference type="GO" id="GO:0008270">
    <property type="term" value="F:zinc ion binding"/>
    <property type="evidence" value="ECO:0007669"/>
    <property type="project" value="UniProtKB-KW"/>
</dbReference>
<feature type="region of interest" description="Disordered" evidence="5">
    <location>
        <begin position="789"/>
        <end position="813"/>
    </location>
</feature>
<feature type="compositionally biased region" description="Basic and acidic residues" evidence="5">
    <location>
        <begin position="651"/>
        <end position="660"/>
    </location>
</feature>
<name>A0A1S3HGA2_LINAN</name>
<dbReference type="InterPro" id="IPR013083">
    <property type="entry name" value="Znf_RING/FYVE/PHD"/>
</dbReference>
<keyword evidence="1 3" id="KW-0479">Metal-binding</keyword>
<evidence type="ECO:0000256" key="1">
    <source>
        <dbReference type="ARBA" id="ARBA00022771"/>
    </source>
</evidence>
<dbReference type="SUPFAM" id="SSF57850">
    <property type="entry name" value="RING/U-box"/>
    <property type="match status" value="1"/>
</dbReference>
<keyword evidence="4" id="KW-0175">Coiled coil</keyword>
<dbReference type="OrthoDB" id="6105938at2759"/>
<dbReference type="InterPro" id="IPR035691">
    <property type="entry name" value="OBI1_RING-HC"/>
</dbReference>
<dbReference type="GeneID" id="106154642"/>
<keyword evidence="2" id="KW-0862">Zinc</keyword>
<keyword evidence="1 3" id="KW-0863">Zinc-finger</keyword>
<feature type="coiled-coil region" evidence="4">
    <location>
        <begin position="164"/>
        <end position="246"/>
    </location>
</feature>